<evidence type="ECO:0000256" key="14">
    <source>
        <dbReference type="SAM" id="SignalP"/>
    </source>
</evidence>
<keyword evidence="6" id="KW-0964">Secreted</keyword>
<dbReference type="PROSITE" id="PS51419">
    <property type="entry name" value="RAB"/>
    <property type="match status" value="1"/>
</dbReference>
<dbReference type="Pfam" id="PF04862">
    <property type="entry name" value="DUF642"/>
    <property type="match status" value="2"/>
</dbReference>
<dbReference type="GO" id="GO:0005634">
    <property type="term" value="C:nucleus"/>
    <property type="evidence" value="ECO:0007669"/>
    <property type="project" value="UniProtKB-SubCell"/>
</dbReference>
<dbReference type="InterPro" id="IPR005225">
    <property type="entry name" value="Small_GTP-bd"/>
</dbReference>
<keyword evidence="11" id="KW-0325">Glycoprotein</keyword>
<organism evidence="16 17">
    <name type="scientific">Morus notabilis</name>
    <dbReference type="NCBI Taxonomy" id="981085"/>
    <lineage>
        <taxon>Eukaryota</taxon>
        <taxon>Viridiplantae</taxon>
        <taxon>Streptophyta</taxon>
        <taxon>Embryophyta</taxon>
        <taxon>Tracheophyta</taxon>
        <taxon>Spermatophyta</taxon>
        <taxon>Magnoliopsida</taxon>
        <taxon>eudicotyledons</taxon>
        <taxon>Gunneridae</taxon>
        <taxon>Pentapetalae</taxon>
        <taxon>rosids</taxon>
        <taxon>fabids</taxon>
        <taxon>Rosales</taxon>
        <taxon>Moraceae</taxon>
        <taxon>Moreae</taxon>
        <taxon>Morus</taxon>
    </lineage>
</organism>
<evidence type="ECO:0000313" key="17">
    <source>
        <dbReference type="Proteomes" id="UP000030645"/>
    </source>
</evidence>
<dbReference type="PANTHER" id="PTHR31265:SF3">
    <property type="entry name" value="OS02G0205200 PROTEIN"/>
    <property type="match status" value="1"/>
</dbReference>
<evidence type="ECO:0000256" key="10">
    <source>
        <dbReference type="ARBA" id="ARBA00023134"/>
    </source>
</evidence>
<dbReference type="PROSITE" id="PS51418">
    <property type="entry name" value="RAN"/>
    <property type="match status" value="1"/>
</dbReference>
<evidence type="ECO:0000256" key="7">
    <source>
        <dbReference type="ARBA" id="ARBA00022729"/>
    </source>
</evidence>
<evidence type="ECO:0000256" key="11">
    <source>
        <dbReference type="ARBA" id="ARBA00023180"/>
    </source>
</evidence>
<dbReference type="Pfam" id="PF00071">
    <property type="entry name" value="Ras"/>
    <property type="match status" value="1"/>
</dbReference>
<dbReference type="GO" id="GO:0005525">
    <property type="term" value="F:GTP binding"/>
    <property type="evidence" value="ECO:0007669"/>
    <property type="project" value="UniProtKB-KW"/>
</dbReference>
<dbReference type="InterPro" id="IPR052437">
    <property type="entry name" value="Pectin_Meth_Modulator"/>
</dbReference>
<dbReference type="NCBIfam" id="TIGR00231">
    <property type="entry name" value="small_GTP"/>
    <property type="match status" value="1"/>
</dbReference>
<dbReference type="SMART" id="SM00174">
    <property type="entry name" value="RHO"/>
    <property type="match status" value="1"/>
</dbReference>
<dbReference type="Proteomes" id="UP000030645">
    <property type="component" value="Unassembled WGS sequence"/>
</dbReference>
<evidence type="ECO:0000256" key="4">
    <source>
        <dbReference type="ARBA" id="ARBA00022448"/>
    </source>
</evidence>
<dbReference type="SMART" id="SM00173">
    <property type="entry name" value="RAS"/>
    <property type="match status" value="1"/>
</dbReference>
<keyword evidence="10" id="KW-0342">GTP-binding</keyword>
<comment type="subcellular location">
    <subcellularLocation>
        <location evidence="1">Nucleus</location>
    </subcellularLocation>
    <subcellularLocation>
        <location evidence="2">Secreted</location>
        <location evidence="2">Cell wall</location>
    </subcellularLocation>
</comment>
<name>W9SFL0_9ROSA</name>
<dbReference type="InterPro" id="IPR002041">
    <property type="entry name" value="Ran_GTPase"/>
</dbReference>
<evidence type="ECO:0000259" key="15">
    <source>
        <dbReference type="Pfam" id="PF04862"/>
    </source>
</evidence>
<evidence type="ECO:0000256" key="12">
    <source>
        <dbReference type="ARBA" id="ARBA00023242"/>
    </source>
</evidence>
<dbReference type="AlphaFoldDB" id="W9SFL0"/>
<evidence type="ECO:0000256" key="1">
    <source>
        <dbReference type="ARBA" id="ARBA00004123"/>
    </source>
</evidence>
<evidence type="ECO:0000256" key="13">
    <source>
        <dbReference type="ARBA" id="ARBA00024659"/>
    </source>
</evidence>
<dbReference type="PRINTS" id="PR00627">
    <property type="entry name" value="GTPRANTC4"/>
</dbReference>
<accession>W9SFL0</accession>
<feature type="domain" description="DUF642" evidence="15">
    <location>
        <begin position="191"/>
        <end position="356"/>
    </location>
</feature>
<gene>
    <name evidence="16" type="ORF">L484_005609</name>
</gene>
<proteinExistence type="inferred from homology"/>
<keyword evidence="7 14" id="KW-0732">Signal</keyword>
<dbReference type="FunFam" id="3.40.50.300:FF:000369">
    <property type="entry name" value="GTP-binding nuclear protein"/>
    <property type="match status" value="1"/>
</dbReference>
<dbReference type="EMBL" id="KE346093">
    <property type="protein sequence ID" value="EXC26027.1"/>
    <property type="molecule type" value="Genomic_DNA"/>
</dbReference>
<evidence type="ECO:0000256" key="2">
    <source>
        <dbReference type="ARBA" id="ARBA00004191"/>
    </source>
</evidence>
<evidence type="ECO:0000313" key="16">
    <source>
        <dbReference type="EMBL" id="EXC26027.1"/>
    </source>
</evidence>
<feature type="chain" id="PRO_5004930307" evidence="14">
    <location>
        <begin position="21"/>
        <end position="573"/>
    </location>
</feature>
<evidence type="ECO:0000256" key="8">
    <source>
        <dbReference type="ARBA" id="ARBA00022741"/>
    </source>
</evidence>
<dbReference type="FunFam" id="2.60.120.260:FF:000031">
    <property type="entry name" value="DUF642 family protein"/>
    <property type="match status" value="1"/>
</dbReference>
<feature type="signal peptide" evidence="14">
    <location>
        <begin position="1"/>
        <end position="20"/>
    </location>
</feature>
<evidence type="ECO:0000256" key="6">
    <source>
        <dbReference type="ARBA" id="ARBA00022525"/>
    </source>
</evidence>
<keyword evidence="17" id="KW-1185">Reference proteome</keyword>
<dbReference type="Gene3D" id="2.60.120.260">
    <property type="entry name" value="Galactose-binding domain-like"/>
    <property type="match status" value="1"/>
</dbReference>
<dbReference type="InterPro" id="IPR006946">
    <property type="entry name" value="DGR2-like_dom"/>
</dbReference>
<dbReference type="GO" id="GO:0003924">
    <property type="term" value="F:GTPase activity"/>
    <property type="evidence" value="ECO:0007669"/>
    <property type="project" value="InterPro"/>
</dbReference>
<dbReference type="PANTHER" id="PTHR31265">
    <property type="entry name" value="OS02G0527500 PROTEIN-RELATED"/>
    <property type="match status" value="1"/>
</dbReference>
<dbReference type="Gene3D" id="3.40.50.300">
    <property type="entry name" value="P-loop containing nucleotide triphosphate hydrolases"/>
    <property type="match status" value="1"/>
</dbReference>
<sequence>MKRFALLSVLLLATCHFSFCVKDGLLENGNFELAPKASDLNGTEVKGRYAIPEWEISGFVEYIKAGQKQGDMLLVVPEGACAVRLGNEASIKQRLNVTKGMFYALTFCAARTCAQEERLNVSVPPDSGLLPIQTLYGSNGWDCYSWAFLAPLSLVEIIIHNPGVEEDPACGPLIDSIAIKELVNPKPTSENLIRNPSFEYGPYVFNTTTGVLIPPNIEDDHSPLPYWMVESLKAVKYIDSDHFSVPHGKRAVELVAGKESAIAQVVRTIVGKTYRLTFSVGDASNSCEGSMIVEAFAGRATVKVPYESKGKGGFKRGVLTFVATETRTRIMFLSTFYSMRSDDFSSLCGPVLDDIKLLSVRKPNQIYNKSNPALPNQQTVDYPSFKLVIVGDGGTATIGVEVHPLDFFTNCGKIRFYCWDTAGQEKFGGLRDGYYIHGQCAIIMFDVTARLTYKNVPTWHRDLCRVCENIPIVLCGNKVDVKNRQVKAKQVTFHRKKNLQYYEISAKSNYNFEKPFLYLARKLAGDPNLHFVESPALAPPEVQIDLAEQQKHEAELLQAANQPLPDDDDDAFD</sequence>
<comment type="similarity">
    <text evidence="3">Belongs to the small GTPase superfamily. Ran family.</text>
</comment>
<dbReference type="SMART" id="SM00175">
    <property type="entry name" value="RAB"/>
    <property type="match status" value="1"/>
</dbReference>
<keyword evidence="12" id="KW-0539">Nucleus</keyword>
<dbReference type="InterPro" id="IPR027417">
    <property type="entry name" value="P-loop_NTPase"/>
</dbReference>
<evidence type="ECO:0000256" key="3">
    <source>
        <dbReference type="ARBA" id="ARBA00008028"/>
    </source>
</evidence>
<dbReference type="SUPFAM" id="SSF52540">
    <property type="entry name" value="P-loop containing nucleoside triphosphate hydrolases"/>
    <property type="match status" value="1"/>
</dbReference>
<keyword evidence="8" id="KW-0547">Nucleotide-binding</keyword>
<evidence type="ECO:0000256" key="9">
    <source>
        <dbReference type="ARBA" id="ARBA00022927"/>
    </source>
</evidence>
<dbReference type="SMART" id="SM00176">
    <property type="entry name" value="RAN"/>
    <property type="match status" value="1"/>
</dbReference>
<dbReference type="CDD" id="cd00877">
    <property type="entry name" value="Ran"/>
    <property type="match status" value="1"/>
</dbReference>
<protein>
    <submittedName>
        <fullName evidence="16">GTP-binding nuclear protein</fullName>
    </submittedName>
</protein>
<evidence type="ECO:0000256" key="5">
    <source>
        <dbReference type="ARBA" id="ARBA00022512"/>
    </source>
</evidence>
<dbReference type="GO" id="GO:0006606">
    <property type="term" value="P:protein import into nucleus"/>
    <property type="evidence" value="ECO:0007669"/>
    <property type="project" value="UniProtKB-ARBA"/>
</dbReference>
<keyword evidence="4" id="KW-0813">Transport</keyword>
<feature type="domain" description="DUF642" evidence="15">
    <location>
        <begin position="24"/>
        <end position="180"/>
    </location>
</feature>
<dbReference type="eggNOG" id="KOG0096">
    <property type="taxonomic scope" value="Eukaryota"/>
</dbReference>
<dbReference type="InterPro" id="IPR001806">
    <property type="entry name" value="Small_GTPase"/>
</dbReference>
<reference evidence="17" key="1">
    <citation type="submission" date="2013-01" db="EMBL/GenBank/DDBJ databases">
        <title>Draft Genome Sequence of a Mulberry Tree, Morus notabilis C.K. Schneid.</title>
        <authorList>
            <person name="He N."/>
            <person name="Zhao S."/>
        </authorList>
    </citation>
    <scope>NUCLEOTIDE SEQUENCE</scope>
</reference>
<comment type="function">
    <text evidence="13">GTP-binding protein involved in nucleocytoplasmic transport. Required for the import of protein into the nucleus and also for RNA export. Involved in chromatin condensation and control of cell cycle.</text>
</comment>
<keyword evidence="9" id="KW-0653">Protein transport</keyword>
<keyword evidence="5" id="KW-0134">Cell wall</keyword>